<name>A0A7J5XQV4_DISMA</name>
<organism evidence="2 3">
    <name type="scientific">Dissostichus mawsoni</name>
    <name type="common">Antarctic cod</name>
    <dbReference type="NCBI Taxonomy" id="36200"/>
    <lineage>
        <taxon>Eukaryota</taxon>
        <taxon>Metazoa</taxon>
        <taxon>Chordata</taxon>
        <taxon>Craniata</taxon>
        <taxon>Vertebrata</taxon>
        <taxon>Euteleostomi</taxon>
        <taxon>Actinopterygii</taxon>
        <taxon>Neopterygii</taxon>
        <taxon>Teleostei</taxon>
        <taxon>Neoteleostei</taxon>
        <taxon>Acanthomorphata</taxon>
        <taxon>Eupercaria</taxon>
        <taxon>Perciformes</taxon>
        <taxon>Notothenioidei</taxon>
        <taxon>Nototheniidae</taxon>
        <taxon>Dissostichus</taxon>
    </lineage>
</organism>
<feature type="compositionally biased region" description="Acidic residues" evidence="1">
    <location>
        <begin position="62"/>
        <end position="71"/>
    </location>
</feature>
<feature type="region of interest" description="Disordered" evidence="1">
    <location>
        <begin position="60"/>
        <end position="90"/>
    </location>
</feature>
<evidence type="ECO:0000313" key="3">
    <source>
        <dbReference type="Proteomes" id="UP000518266"/>
    </source>
</evidence>
<evidence type="ECO:0000313" key="2">
    <source>
        <dbReference type="EMBL" id="KAF3839484.1"/>
    </source>
</evidence>
<reference evidence="2 3" key="1">
    <citation type="submission" date="2020-03" db="EMBL/GenBank/DDBJ databases">
        <title>Dissostichus mawsoni Genome sequencing and assembly.</title>
        <authorList>
            <person name="Park H."/>
        </authorList>
    </citation>
    <scope>NUCLEOTIDE SEQUENCE [LARGE SCALE GENOMIC DNA]</scope>
    <source>
        <strain evidence="2">DM0001</strain>
        <tissue evidence="2">Muscle</tissue>
    </source>
</reference>
<accession>A0A7J5XQV4</accession>
<feature type="compositionally biased region" description="Basic and acidic residues" evidence="1">
    <location>
        <begin position="72"/>
        <end position="90"/>
    </location>
</feature>
<proteinExistence type="predicted"/>
<dbReference type="AlphaFoldDB" id="A0A7J5XQV4"/>
<keyword evidence="3" id="KW-1185">Reference proteome</keyword>
<gene>
    <name evidence="2" type="ORF">F7725_018201</name>
</gene>
<dbReference type="EMBL" id="JAAKFY010000021">
    <property type="protein sequence ID" value="KAF3839484.1"/>
    <property type="molecule type" value="Genomic_DNA"/>
</dbReference>
<dbReference type="Proteomes" id="UP000518266">
    <property type="component" value="Unassembled WGS sequence"/>
</dbReference>
<comment type="caution">
    <text evidence="2">The sequence shown here is derived from an EMBL/GenBank/DDBJ whole genome shotgun (WGS) entry which is preliminary data.</text>
</comment>
<protein>
    <submittedName>
        <fullName evidence="2">Uncharacterized protein</fullName>
    </submittedName>
</protein>
<sequence length="131" mass="14974">MIVIIRGFKMKPSPSPCVGKRFLFFNVTLGMSSSGCLSALVCKNSLDPTKISLIIAKREEVQNEEEEEEESDQRNSAENTGEKRAAEKWQQEVHQFGENNTVNKKTFVSLLVMPIYSRGWTLCRDTVFLYY</sequence>
<evidence type="ECO:0000256" key="1">
    <source>
        <dbReference type="SAM" id="MobiDB-lite"/>
    </source>
</evidence>